<dbReference type="SUPFAM" id="SSF46955">
    <property type="entry name" value="Putative DNA-binding domain"/>
    <property type="match status" value="1"/>
</dbReference>
<comment type="catalytic activity">
    <reaction evidence="14 15">
        <text>tRNA(Phe) + L-phenylalanine + ATP = L-phenylalanyl-tRNA(Phe) + AMP + diphosphate + H(+)</text>
        <dbReference type="Rhea" id="RHEA:19413"/>
        <dbReference type="Rhea" id="RHEA-COMP:9668"/>
        <dbReference type="Rhea" id="RHEA-COMP:9699"/>
        <dbReference type="ChEBI" id="CHEBI:15378"/>
        <dbReference type="ChEBI" id="CHEBI:30616"/>
        <dbReference type="ChEBI" id="CHEBI:33019"/>
        <dbReference type="ChEBI" id="CHEBI:58095"/>
        <dbReference type="ChEBI" id="CHEBI:78442"/>
        <dbReference type="ChEBI" id="CHEBI:78531"/>
        <dbReference type="ChEBI" id="CHEBI:456215"/>
        <dbReference type="EC" id="6.1.1.20"/>
    </reaction>
</comment>
<dbReference type="InterPro" id="IPR012340">
    <property type="entry name" value="NA-bd_OB-fold"/>
</dbReference>
<dbReference type="Pfam" id="PF17759">
    <property type="entry name" value="tRNA_synthFbeta"/>
    <property type="match status" value="1"/>
</dbReference>
<comment type="caution">
    <text evidence="20">The sequence shown here is derived from an EMBL/GenBank/DDBJ whole genome shotgun (WGS) entry which is preliminary data.</text>
</comment>
<dbReference type="SMART" id="SM00896">
    <property type="entry name" value="FDX-ACB"/>
    <property type="match status" value="1"/>
</dbReference>
<evidence type="ECO:0000256" key="15">
    <source>
        <dbReference type="HAMAP-Rule" id="MF_00283"/>
    </source>
</evidence>
<dbReference type="InterPro" id="IPR020825">
    <property type="entry name" value="Phe-tRNA_synthase-like_B3/B4"/>
</dbReference>
<dbReference type="InterPro" id="IPR045864">
    <property type="entry name" value="aa-tRNA-synth_II/BPL/LPL"/>
</dbReference>
<protein>
    <recommendedName>
        <fullName evidence="15">Phenylalanine--tRNA ligase beta subunit</fullName>
        <ecNumber evidence="15">6.1.1.20</ecNumber>
    </recommendedName>
    <alternativeName>
        <fullName evidence="15">Phenylalanyl-tRNA synthetase beta subunit</fullName>
        <shortName evidence="15">PheRS</shortName>
    </alternativeName>
</protein>
<dbReference type="NCBIfam" id="TIGR00472">
    <property type="entry name" value="pheT_bact"/>
    <property type="match status" value="1"/>
</dbReference>
<dbReference type="Gene3D" id="3.50.40.10">
    <property type="entry name" value="Phenylalanyl-trna Synthetase, Chain B, domain 3"/>
    <property type="match status" value="1"/>
</dbReference>
<proteinExistence type="inferred from homology"/>
<dbReference type="GO" id="GO:0000049">
    <property type="term" value="F:tRNA binding"/>
    <property type="evidence" value="ECO:0007669"/>
    <property type="project" value="UniProtKB-UniRule"/>
</dbReference>
<dbReference type="EC" id="6.1.1.20" evidence="15"/>
<evidence type="ECO:0000313" key="20">
    <source>
        <dbReference type="EMBL" id="RCL72027.1"/>
    </source>
</evidence>
<dbReference type="InterPro" id="IPR005121">
    <property type="entry name" value="Fdx_antiC-bd"/>
</dbReference>
<dbReference type="NCBIfam" id="NF045760">
    <property type="entry name" value="YtpR"/>
    <property type="match status" value="1"/>
</dbReference>
<comment type="subunit">
    <text evidence="3 15">Tetramer of two alpha and two beta subunits.</text>
</comment>
<dbReference type="SUPFAM" id="SSF55681">
    <property type="entry name" value="Class II aaRS and biotin synthetases"/>
    <property type="match status" value="1"/>
</dbReference>
<evidence type="ECO:0000256" key="8">
    <source>
        <dbReference type="ARBA" id="ARBA00022741"/>
    </source>
</evidence>
<dbReference type="SUPFAM" id="SSF50249">
    <property type="entry name" value="Nucleic acid-binding proteins"/>
    <property type="match status" value="1"/>
</dbReference>
<dbReference type="PANTHER" id="PTHR10947:SF0">
    <property type="entry name" value="PHENYLALANINE--TRNA LIGASE BETA SUBUNIT"/>
    <property type="match status" value="1"/>
</dbReference>
<dbReference type="Gene3D" id="3.30.70.380">
    <property type="entry name" value="Ferrodoxin-fold anticodon-binding domain"/>
    <property type="match status" value="1"/>
</dbReference>
<evidence type="ECO:0000256" key="4">
    <source>
        <dbReference type="ARBA" id="ARBA00022490"/>
    </source>
</evidence>
<evidence type="ECO:0000256" key="7">
    <source>
        <dbReference type="ARBA" id="ARBA00022723"/>
    </source>
</evidence>
<gene>
    <name evidence="15" type="primary">pheT</name>
    <name evidence="20" type="ORF">DBW71_06020</name>
</gene>
<evidence type="ECO:0000259" key="18">
    <source>
        <dbReference type="PROSITE" id="PS51447"/>
    </source>
</evidence>
<dbReference type="PROSITE" id="PS51483">
    <property type="entry name" value="B5"/>
    <property type="match status" value="1"/>
</dbReference>
<reference evidence="20 21" key="1">
    <citation type="journal article" date="2018" name="Microbiome">
        <title>Fine metagenomic profile of the Mediterranean stratified and mixed water columns revealed by assembly and recruitment.</title>
        <authorList>
            <person name="Haro-Moreno J.M."/>
            <person name="Lopez-Perez M."/>
            <person name="De La Torre J.R."/>
            <person name="Picazo A."/>
            <person name="Camacho A."/>
            <person name="Rodriguez-Valera F."/>
        </authorList>
    </citation>
    <scope>NUCLEOTIDE SEQUENCE [LARGE SCALE GENOMIC DNA]</scope>
    <source>
        <strain evidence="20">MED-G57</strain>
    </source>
</reference>
<feature type="domain" description="FDX-ACB" evidence="18">
    <location>
        <begin position="708"/>
        <end position="801"/>
    </location>
</feature>
<dbReference type="InterPro" id="IPR005146">
    <property type="entry name" value="B3/B4_tRNA-bd"/>
</dbReference>
<dbReference type="CDD" id="cd00769">
    <property type="entry name" value="PheRS_beta_core"/>
    <property type="match status" value="1"/>
</dbReference>
<keyword evidence="12 15" id="KW-0648">Protein biosynthesis</keyword>
<dbReference type="InterPro" id="IPR002547">
    <property type="entry name" value="tRNA-bd_dom"/>
</dbReference>
<dbReference type="HAMAP" id="MF_00283">
    <property type="entry name" value="Phe_tRNA_synth_beta1"/>
    <property type="match status" value="1"/>
</dbReference>
<feature type="binding site" evidence="15">
    <location>
        <position position="462"/>
    </location>
    <ligand>
        <name>Mg(2+)</name>
        <dbReference type="ChEBI" id="CHEBI:18420"/>
        <note>shared with alpha subunit</note>
    </ligand>
</feature>
<dbReference type="GO" id="GO:0005524">
    <property type="term" value="F:ATP binding"/>
    <property type="evidence" value="ECO:0007669"/>
    <property type="project" value="UniProtKB-UniRule"/>
</dbReference>
<dbReference type="InterPro" id="IPR041616">
    <property type="entry name" value="PheRS_beta_core"/>
</dbReference>
<keyword evidence="9 15" id="KW-0067">ATP-binding</keyword>
<keyword evidence="7 15" id="KW-0479">Metal-binding</keyword>
<keyword evidence="4 15" id="KW-0963">Cytoplasm</keyword>
<dbReference type="Gene3D" id="2.40.50.140">
    <property type="entry name" value="Nucleic acid-binding proteins"/>
    <property type="match status" value="1"/>
</dbReference>
<keyword evidence="6 15" id="KW-0436">Ligase</keyword>
<dbReference type="AlphaFoldDB" id="A0A368DJK4"/>
<dbReference type="SMART" id="SM00874">
    <property type="entry name" value="B5"/>
    <property type="match status" value="1"/>
</dbReference>
<evidence type="ECO:0000256" key="5">
    <source>
        <dbReference type="ARBA" id="ARBA00022555"/>
    </source>
</evidence>
<dbReference type="EMBL" id="QOQD01000018">
    <property type="protein sequence ID" value="RCL72027.1"/>
    <property type="molecule type" value="Genomic_DNA"/>
</dbReference>
<keyword evidence="8 15" id="KW-0547">Nucleotide-binding</keyword>
<dbReference type="SUPFAM" id="SSF54991">
    <property type="entry name" value="Anticodon-binding domain of PheRS"/>
    <property type="match status" value="1"/>
</dbReference>
<dbReference type="InterPro" id="IPR004532">
    <property type="entry name" value="Phe-tRNA-ligase_IIc_bsu_bact"/>
</dbReference>
<dbReference type="PROSITE" id="PS50886">
    <property type="entry name" value="TRBD"/>
    <property type="match status" value="1"/>
</dbReference>
<keyword evidence="13 15" id="KW-0030">Aminoacyl-tRNA synthetase</keyword>
<dbReference type="InterPro" id="IPR045060">
    <property type="entry name" value="Phe-tRNA-ligase_IIc_bsu"/>
</dbReference>
<dbReference type="GO" id="GO:0004826">
    <property type="term" value="F:phenylalanine-tRNA ligase activity"/>
    <property type="evidence" value="ECO:0007669"/>
    <property type="project" value="UniProtKB-UniRule"/>
</dbReference>
<dbReference type="Pfam" id="PF03484">
    <property type="entry name" value="B5"/>
    <property type="match status" value="1"/>
</dbReference>
<evidence type="ECO:0000256" key="11">
    <source>
        <dbReference type="ARBA" id="ARBA00022884"/>
    </source>
</evidence>
<evidence type="ECO:0000256" key="10">
    <source>
        <dbReference type="ARBA" id="ARBA00022842"/>
    </source>
</evidence>
<organism evidence="20 21">
    <name type="scientific">PS1 clade bacterium</name>
    <dbReference type="NCBI Taxonomy" id="2175152"/>
    <lineage>
        <taxon>Bacteria</taxon>
        <taxon>Pseudomonadati</taxon>
        <taxon>Pseudomonadota</taxon>
        <taxon>Alphaproteobacteria</taxon>
        <taxon>PS1 clade</taxon>
    </lineage>
</organism>
<evidence type="ECO:0000256" key="14">
    <source>
        <dbReference type="ARBA" id="ARBA00049255"/>
    </source>
</evidence>
<dbReference type="InterPro" id="IPR033714">
    <property type="entry name" value="tRNA_bind_bactPheRS"/>
</dbReference>
<dbReference type="Proteomes" id="UP000253570">
    <property type="component" value="Unassembled WGS sequence"/>
</dbReference>
<evidence type="ECO:0000256" key="2">
    <source>
        <dbReference type="ARBA" id="ARBA00008653"/>
    </source>
</evidence>
<dbReference type="SMART" id="SM00873">
    <property type="entry name" value="B3_4"/>
    <property type="match status" value="1"/>
</dbReference>
<comment type="similarity">
    <text evidence="2 15">Belongs to the phenylalanyl-tRNA synthetase beta subunit family. Type 1 subfamily.</text>
</comment>
<dbReference type="Pfam" id="PF03483">
    <property type="entry name" value="B3_4"/>
    <property type="match status" value="1"/>
</dbReference>
<sequence>MKFTYSWLMDHLETNYTVDKICDQLNMIGLEVEDIDNPIQKYKDFTVCEVKKVKKHPNADKLNLCELKTINGNCEVVCGADNVRTGMKAVFAPEGSFIPGIGIKLQATKIRGVNSSGMLLSERELLLSDQHDGILELDKNAKIGDSLINHIKKNDPVVEVAITPNRSDALGVRGIARDLSAAGMGNLRLFENSKLKGNYEIEKEITLDKDLKEDIYASFILIKNVKNTESPLWLKDRLEAVGLRSINALVDVTNYLTFDLNRPLHVFDYDKIEKGLNIRKAIKGEKIIALDDKQYQLDQSITVICDENGPESIAGIIGGQRTGCSSETKNVLIESAIWDKINIANTGRKLGIISDARYRNERGIDKSFIDQGLKKAVEMIHKICGGDISHIKSVGSSPKPFKTIDFDLGEIERLLGITYAKKEILSILSSLGFQIVDEGKSINITIPSWRHDISEQACIVEEIMRIKGTDQIISTPLNKSIGVASRKLSSAFKNRSSAKRILASRGLVETVSYSFISDKFAKLFNHMNESLILLNPISSELNIMRQSLLPNLISSIKKNNDRGYKDISLFEVSHCYEGLEIQDQFDSAAGVRIGKAIGQGGSEDWRGRGRDTDIYDVKEDVLSILRAFGIKDDNYKITQDTPDYYHPGKSGVIRQGPHNILAYFGELHPKISKGFDIEDSLFCFEVFMSNLPNNKKKKSKGREGYRPSHFMPISRDFAFIFDEDINAEDILQTIKRIKNTMIDNVKVFDVYSGKNIPEDKKSVGINITIQPYEKTLKDTEIENISNMIISEITNKFDAQIRA</sequence>
<keyword evidence="10 15" id="KW-0460">Magnesium</keyword>
<evidence type="ECO:0000313" key="21">
    <source>
        <dbReference type="Proteomes" id="UP000253570"/>
    </source>
</evidence>
<dbReference type="InterPro" id="IPR009061">
    <property type="entry name" value="DNA-bd_dom_put_sf"/>
</dbReference>
<evidence type="ECO:0000256" key="3">
    <source>
        <dbReference type="ARBA" id="ARBA00011209"/>
    </source>
</evidence>
<evidence type="ECO:0000259" key="19">
    <source>
        <dbReference type="PROSITE" id="PS51483"/>
    </source>
</evidence>
<keyword evidence="5 16" id="KW-0820">tRNA-binding</keyword>
<dbReference type="SUPFAM" id="SSF56037">
    <property type="entry name" value="PheT/TilS domain"/>
    <property type="match status" value="1"/>
</dbReference>
<dbReference type="Pfam" id="PF01588">
    <property type="entry name" value="tRNA_bind"/>
    <property type="match status" value="1"/>
</dbReference>
<evidence type="ECO:0000256" key="6">
    <source>
        <dbReference type="ARBA" id="ARBA00022598"/>
    </source>
</evidence>
<name>A0A368DJK4_9PROT</name>
<dbReference type="PANTHER" id="PTHR10947">
    <property type="entry name" value="PHENYLALANYL-TRNA SYNTHETASE BETA CHAIN AND LEUCINE-RICH REPEAT-CONTAINING PROTEIN 47"/>
    <property type="match status" value="1"/>
</dbReference>
<dbReference type="GO" id="GO:0006432">
    <property type="term" value="P:phenylalanyl-tRNA aminoacylation"/>
    <property type="evidence" value="ECO:0007669"/>
    <property type="project" value="UniProtKB-UniRule"/>
</dbReference>
<feature type="domain" description="TRNA-binding" evidence="17">
    <location>
        <begin position="39"/>
        <end position="148"/>
    </location>
</feature>
<evidence type="ECO:0000256" key="1">
    <source>
        <dbReference type="ARBA" id="ARBA00004496"/>
    </source>
</evidence>
<comment type="caution">
    <text evidence="15">Lacks conserved residue(s) required for the propagation of feature annotation.</text>
</comment>
<evidence type="ECO:0000256" key="16">
    <source>
        <dbReference type="PROSITE-ProRule" id="PRU00209"/>
    </source>
</evidence>
<evidence type="ECO:0000256" key="9">
    <source>
        <dbReference type="ARBA" id="ARBA00022840"/>
    </source>
</evidence>
<dbReference type="InterPro" id="IPR036690">
    <property type="entry name" value="Fdx_antiC-bd_sf"/>
</dbReference>
<dbReference type="Pfam" id="PF03147">
    <property type="entry name" value="FDX-ACB"/>
    <property type="match status" value="1"/>
</dbReference>
<feature type="domain" description="B5" evidence="19">
    <location>
        <begin position="399"/>
        <end position="474"/>
    </location>
</feature>
<dbReference type="Gene3D" id="3.30.56.10">
    <property type="match status" value="2"/>
</dbReference>
<accession>A0A368DJK4</accession>
<evidence type="ECO:0000256" key="13">
    <source>
        <dbReference type="ARBA" id="ARBA00023146"/>
    </source>
</evidence>
<keyword evidence="11 16" id="KW-0694">RNA-binding</keyword>
<dbReference type="CDD" id="cd02796">
    <property type="entry name" value="tRNA_bind_bactPheRS"/>
    <property type="match status" value="1"/>
</dbReference>
<comment type="subcellular location">
    <subcellularLocation>
        <location evidence="1 15">Cytoplasm</location>
    </subcellularLocation>
</comment>
<dbReference type="InterPro" id="IPR005147">
    <property type="entry name" value="tRNA_synthase_B5-dom"/>
</dbReference>
<dbReference type="PROSITE" id="PS51447">
    <property type="entry name" value="FDX_ACB"/>
    <property type="match status" value="1"/>
</dbReference>
<dbReference type="GO" id="GO:0000287">
    <property type="term" value="F:magnesium ion binding"/>
    <property type="evidence" value="ECO:0007669"/>
    <property type="project" value="UniProtKB-UniRule"/>
</dbReference>
<evidence type="ECO:0000256" key="12">
    <source>
        <dbReference type="ARBA" id="ARBA00022917"/>
    </source>
</evidence>
<dbReference type="GO" id="GO:0009328">
    <property type="term" value="C:phenylalanine-tRNA ligase complex"/>
    <property type="evidence" value="ECO:0007669"/>
    <property type="project" value="TreeGrafter"/>
</dbReference>
<evidence type="ECO:0000259" key="17">
    <source>
        <dbReference type="PROSITE" id="PS50886"/>
    </source>
</evidence>
<feature type="binding site" evidence="15">
    <location>
        <position position="452"/>
    </location>
    <ligand>
        <name>Mg(2+)</name>
        <dbReference type="ChEBI" id="CHEBI:18420"/>
        <note>shared with alpha subunit</note>
    </ligand>
</feature>
<dbReference type="Gene3D" id="3.30.930.10">
    <property type="entry name" value="Bira Bifunctional Protein, Domain 2"/>
    <property type="match status" value="1"/>
</dbReference>
<feature type="binding site" evidence="15">
    <location>
        <position position="461"/>
    </location>
    <ligand>
        <name>Mg(2+)</name>
        <dbReference type="ChEBI" id="CHEBI:18420"/>
        <note>shared with alpha subunit</note>
    </ligand>
</feature>
<comment type="cofactor">
    <cofactor evidence="15">
        <name>Mg(2+)</name>
        <dbReference type="ChEBI" id="CHEBI:18420"/>
    </cofactor>
    <text evidence="15">Binds 2 magnesium ions per tetramer.</text>
</comment>